<dbReference type="AlphaFoldDB" id="A0A699KGZ7"/>
<name>A0A699KGZ7_TANCI</name>
<comment type="caution">
    <text evidence="2">The sequence shown here is derived from an EMBL/GenBank/DDBJ whole genome shotgun (WGS) entry which is preliminary data.</text>
</comment>
<reference evidence="2" key="1">
    <citation type="journal article" date="2019" name="Sci. Rep.">
        <title>Draft genome of Tanacetum cinerariifolium, the natural source of mosquito coil.</title>
        <authorList>
            <person name="Yamashiro T."/>
            <person name="Shiraishi A."/>
            <person name="Satake H."/>
            <person name="Nakayama K."/>
        </authorList>
    </citation>
    <scope>NUCLEOTIDE SEQUENCE</scope>
</reference>
<feature type="non-terminal residue" evidence="2">
    <location>
        <position position="195"/>
    </location>
</feature>
<proteinExistence type="predicted"/>
<accession>A0A699KGZ7</accession>
<sequence>MAQATQSTSLPSQYVPSPPQYVPAPLQAPQSTNDAILATMNQIVNLLSGFQKQFPPTNNQLRTSTNPMTQAMIQADKALLMEAKEKDAILDAKAKAFLVDVECTTPYAEPLAITTTLTFKGIDNYHFFNNMNLQVSQEIHGGEQLDSDVDLVIDDHDNTIPYHQYQLNNEVKSVPTDVSSVALGGISVITILDDL</sequence>
<dbReference type="EMBL" id="BKCJ010517707">
    <property type="protein sequence ID" value="GFA93740.1"/>
    <property type="molecule type" value="Genomic_DNA"/>
</dbReference>
<feature type="region of interest" description="Disordered" evidence="1">
    <location>
        <begin position="1"/>
        <end position="27"/>
    </location>
</feature>
<organism evidence="2">
    <name type="scientific">Tanacetum cinerariifolium</name>
    <name type="common">Dalmatian daisy</name>
    <name type="synonym">Chrysanthemum cinerariifolium</name>
    <dbReference type="NCBI Taxonomy" id="118510"/>
    <lineage>
        <taxon>Eukaryota</taxon>
        <taxon>Viridiplantae</taxon>
        <taxon>Streptophyta</taxon>
        <taxon>Embryophyta</taxon>
        <taxon>Tracheophyta</taxon>
        <taxon>Spermatophyta</taxon>
        <taxon>Magnoliopsida</taxon>
        <taxon>eudicotyledons</taxon>
        <taxon>Gunneridae</taxon>
        <taxon>Pentapetalae</taxon>
        <taxon>asterids</taxon>
        <taxon>campanulids</taxon>
        <taxon>Asterales</taxon>
        <taxon>Asteraceae</taxon>
        <taxon>Asteroideae</taxon>
        <taxon>Anthemideae</taxon>
        <taxon>Anthemidinae</taxon>
        <taxon>Tanacetum</taxon>
    </lineage>
</organism>
<gene>
    <name evidence="2" type="ORF">Tci_665712</name>
</gene>
<evidence type="ECO:0000313" key="2">
    <source>
        <dbReference type="EMBL" id="GFA93740.1"/>
    </source>
</evidence>
<feature type="compositionally biased region" description="Polar residues" evidence="1">
    <location>
        <begin position="1"/>
        <end position="15"/>
    </location>
</feature>
<protein>
    <submittedName>
        <fullName evidence="2">Uncharacterized protein</fullName>
    </submittedName>
</protein>
<evidence type="ECO:0000256" key="1">
    <source>
        <dbReference type="SAM" id="MobiDB-lite"/>
    </source>
</evidence>